<evidence type="ECO:0000256" key="1">
    <source>
        <dbReference type="ARBA" id="ARBA00022691"/>
    </source>
</evidence>
<feature type="non-terminal residue" evidence="6">
    <location>
        <position position="200"/>
    </location>
</feature>
<dbReference type="AlphaFoldDB" id="X1IVH9"/>
<evidence type="ECO:0000313" key="6">
    <source>
        <dbReference type="EMBL" id="GAH73275.1"/>
    </source>
</evidence>
<sequence>MSIRKNIKLVDPNMAKVFIPWVLRHPSYLITTRKLIKSFKNTVELRKKAKEEGLKVPPFLILSITKQCNLHCAGCYAAAAGTLSIKTEKQLNTDAWRKIIKEGNDLGVFCYVIAGGEPFMFPNLLDLCSEFKDRGFIIFTNGTALKETDYEKLKKLKNIAIIVSIEGGKEKTDSRRGAGVYEKVLKTINRLNKIGTINGI</sequence>
<keyword evidence="3" id="KW-0408">Iron</keyword>
<dbReference type="Gene3D" id="3.20.20.70">
    <property type="entry name" value="Aldolase class I"/>
    <property type="match status" value="1"/>
</dbReference>
<reference evidence="6" key="1">
    <citation type="journal article" date="2014" name="Front. Microbiol.">
        <title>High frequency of phylogenetically diverse reductive dehalogenase-homologous genes in deep subseafloor sedimentary metagenomes.</title>
        <authorList>
            <person name="Kawai M."/>
            <person name="Futagami T."/>
            <person name="Toyoda A."/>
            <person name="Takaki Y."/>
            <person name="Nishi S."/>
            <person name="Hori S."/>
            <person name="Arai W."/>
            <person name="Tsubouchi T."/>
            <person name="Morono Y."/>
            <person name="Uchiyama I."/>
            <person name="Ito T."/>
            <person name="Fujiyama A."/>
            <person name="Inagaki F."/>
            <person name="Takami H."/>
        </authorList>
    </citation>
    <scope>NUCLEOTIDE SEQUENCE</scope>
    <source>
        <strain evidence="6">Expedition CK06-06</strain>
    </source>
</reference>
<dbReference type="InterPro" id="IPR013785">
    <property type="entry name" value="Aldolase_TIM"/>
</dbReference>
<feature type="domain" description="Radical SAM core" evidence="5">
    <location>
        <begin position="54"/>
        <end position="200"/>
    </location>
</feature>
<dbReference type="PANTHER" id="PTHR43524:SF1">
    <property type="entry name" value="RADICAL SAM SUPERFAMILY PROTEIN"/>
    <property type="match status" value="1"/>
</dbReference>
<dbReference type="InterPro" id="IPR007197">
    <property type="entry name" value="rSAM"/>
</dbReference>
<dbReference type="GO" id="GO:0003824">
    <property type="term" value="F:catalytic activity"/>
    <property type="evidence" value="ECO:0007669"/>
    <property type="project" value="InterPro"/>
</dbReference>
<organism evidence="6">
    <name type="scientific">marine sediment metagenome</name>
    <dbReference type="NCBI Taxonomy" id="412755"/>
    <lineage>
        <taxon>unclassified sequences</taxon>
        <taxon>metagenomes</taxon>
        <taxon>ecological metagenomes</taxon>
    </lineage>
</organism>
<protein>
    <recommendedName>
        <fullName evidence="5">Radical SAM core domain-containing protein</fullName>
    </recommendedName>
</protein>
<keyword evidence="1" id="KW-0949">S-adenosyl-L-methionine</keyword>
<accession>X1IVH9</accession>
<keyword evidence="4" id="KW-0411">Iron-sulfur</keyword>
<dbReference type="SFLD" id="SFLDG01067">
    <property type="entry name" value="SPASM/twitch_domain_containing"/>
    <property type="match status" value="1"/>
</dbReference>
<proteinExistence type="predicted"/>
<dbReference type="GO" id="GO:0046872">
    <property type="term" value="F:metal ion binding"/>
    <property type="evidence" value="ECO:0007669"/>
    <property type="project" value="UniProtKB-KW"/>
</dbReference>
<comment type="caution">
    <text evidence="6">The sequence shown here is derived from an EMBL/GenBank/DDBJ whole genome shotgun (WGS) entry which is preliminary data.</text>
</comment>
<evidence type="ECO:0000259" key="5">
    <source>
        <dbReference type="PROSITE" id="PS51918"/>
    </source>
</evidence>
<evidence type="ECO:0000256" key="2">
    <source>
        <dbReference type="ARBA" id="ARBA00022723"/>
    </source>
</evidence>
<keyword evidence="2" id="KW-0479">Metal-binding</keyword>
<dbReference type="PANTHER" id="PTHR43524">
    <property type="entry name" value="RADICAL SAM SUPERFAMILY PROTEIN"/>
    <property type="match status" value="1"/>
</dbReference>
<dbReference type="InterPro" id="IPR058240">
    <property type="entry name" value="rSAM_sf"/>
</dbReference>
<evidence type="ECO:0000256" key="4">
    <source>
        <dbReference type="ARBA" id="ARBA00023014"/>
    </source>
</evidence>
<dbReference type="EMBL" id="BARU01026021">
    <property type="protein sequence ID" value="GAH73275.1"/>
    <property type="molecule type" value="Genomic_DNA"/>
</dbReference>
<dbReference type="PROSITE" id="PS51918">
    <property type="entry name" value="RADICAL_SAM"/>
    <property type="match status" value="1"/>
</dbReference>
<dbReference type="Pfam" id="PF04055">
    <property type="entry name" value="Radical_SAM"/>
    <property type="match status" value="1"/>
</dbReference>
<name>X1IVH9_9ZZZZ</name>
<dbReference type="GO" id="GO:0051536">
    <property type="term" value="F:iron-sulfur cluster binding"/>
    <property type="evidence" value="ECO:0007669"/>
    <property type="project" value="UniProtKB-KW"/>
</dbReference>
<dbReference type="CDD" id="cd01335">
    <property type="entry name" value="Radical_SAM"/>
    <property type="match status" value="1"/>
</dbReference>
<dbReference type="SFLD" id="SFLDS00029">
    <property type="entry name" value="Radical_SAM"/>
    <property type="match status" value="1"/>
</dbReference>
<gene>
    <name evidence="6" type="ORF">S03H2_41851</name>
</gene>
<dbReference type="SUPFAM" id="SSF102114">
    <property type="entry name" value="Radical SAM enzymes"/>
    <property type="match status" value="1"/>
</dbReference>
<evidence type="ECO:0000256" key="3">
    <source>
        <dbReference type="ARBA" id="ARBA00023004"/>
    </source>
</evidence>